<organism evidence="2 3">
    <name type="scientific">Ogataea philodendri</name>
    <dbReference type="NCBI Taxonomy" id="1378263"/>
    <lineage>
        <taxon>Eukaryota</taxon>
        <taxon>Fungi</taxon>
        <taxon>Dikarya</taxon>
        <taxon>Ascomycota</taxon>
        <taxon>Saccharomycotina</taxon>
        <taxon>Pichiomycetes</taxon>
        <taxon>Pichiales</taxon>
        <taxon>Pichiaceae</taxon>
        <taxon>Ogataea</taxon>
    </lineage>
</organism>
<sequence>MTSHYHLSQFHCKLLELRVNFYHWWNSNGIVGNPERHPDILTRRLKNIPLISLRNSECAAYLVAVGYDKGSALGSPVRSPVQLPASPQVKKIEPLSKKISSPERRRFHGSYQLRVVEQLDAPPVTKSGGSEIEERLETPLPENQWEDPQDPENSPIEEQYPQDGVKRNRSITRFFPFRAKKMKFIKTPPLEESDNEVPPPPPPTKPQRQVSIIEPNEEENPKYHEFESDYYDSMLVDAGRRGENRRAFSDITNSSTMVFRPLKAILKRDFGEMYDSGDPFNHARESMRVERPASRHSVVSAPGRKSTRPGSHLFTTIINDISLNAALQANGLAPRRRITKQVNPDFTNLNDYTSIMSTQSKRYQKQERPLSMESYGSHAFVIGPEADLASGIGPMTIVLENAGDRRQSTLNYGTDIIADYQLSDRTFSRGENVLVSRPHTRDEKDHSAIFVPQLDQLDYLD</sequence>
<feature type="region of interest" description="Disordered" evidence="1">
    <location>
        <begin position="287"/>
        <end position="310"/>
    </location>
</feature>
<feature type="region of interest" description="Disordered" evidence="1">
    <location>
        <begin position="185"/>
        <end position="218"/>
    </location>
</feature>
<gene>
    <name evidence="2" type="ORF">OGAPHI_003771</name>
</gene>
<dbReference type="Proteomes" id="UP000769157">
    <property type="component" value="Unassembled WGS sequence"/>
</dbReference>
<dbReference type="GeneID" id="70235736"/>
<feature type="region of interest" description="Disordered" evidence="1">
    <location>
        <begin position="118"/>
        <end position="168"/>
    </location>
</feature>
<keyword evidence="3" id="KW-1185">Reference proteome</keyword>
<dbReference type="OrthoDB" id="3996362at2759"/>
<dbReference type="EMBL" id="JAEUBE010000295">
    <property type="protein sequence ID" value="KAH3665584.1"/>
    <property type="molecule type" value="Genomic_DNA"/>
</dbReference>
<comment type="caution">
    <text evidence="2">The sequence shown here is derived from an EMBL/GenBank/DDBJ whole genome shotgun (WGS) entry which is preliminary data.</text>
</comment>
<evidence type="ECO:0000256" key="1">
    <source>
        <dbReference type="SAM" id="MobiDB-lite"/>
    </source>
</evidence>
<dbReference type="AlphaFoldDB" id="A0A9P8T4T4"/>
<proteinExistence type="predicted"/>
<dbReference type="RefSeq" id="XP_046060788.1">
    <property type="nucleotide sequence ID" value="XM_046204778.1"/>
</dbReference>
<reference evidence="2" key="1">
    <citation type="journal article" date="2021" name="Open Biol.">
        <title>Shared evolutionary footprints suggest mitochondrial oxidative damage underlies multiple complex I losses in fungi.</title>
        <authorList>
            <person name="Schikora-Tamarit M.A."/>
            <person name="Marcet-Houben M."/>
            <person name="Nosek J."/>
            <person name="Gabaldon T."/>
        </authorList>
    </citation>
    <scope>NUCLEOTIDE SEQUENCE</scope>
    <source>
        <strain evidence="2">CBS6075</strain>
    </source>
</reference>
<reference evidence="2" key="2">
    <citation type="submission" date="2021-01" db="EMBL/GenBank/DDBJ databases">
        <authorList>
            <person name="Schikora-Tamarit M.A."/>
        </authorList>
    </citation>
    <scope>NUCLEOTIDE SEQUENCE</scope>
    <source>
        <strain evidence="2">CBS6075</strain>
    </source>
</reference>
<name>A0A9P8T4T4_9ASCO</name>
<protein>
    <submittedName>
        <fullName evidence="2">Uncharacterized protein</fullName>
    </submittedName>
</protein>
<evidence type="ECO:0000313" key="3">
    <source>
        <dbReference type="Proteomes" id="UP000769157"/>
    </source>
</evidence>
<accession>A0A9P8T4T4</accession>
<evidence type="ECO:0000313" key="2">
    <source>
        <dbReference type="EMBL" id="KAH3665584.1"/>
    </source>
</evidence>